<name>A0AAD2HD29_9AGAR</name>
<dbReference type="EMBL" id="CAVNYO010000180">
    <property type="protein sequence ID" value="CAK5271952.1"/>
    <property type="molecule type" value="Genomic_DNA"/>
</dbReference>
<reference evidence="1" key="1">
    <citation type="submission" date="2023-11" db="EMBL/GenBank/DDBJ databases">
        <authorList>
            <person name="De Vega J J."/>
            <person name="De Vega J J."/>
        </authorList>
    </citation>
    <scope>NUCLEOTIDE SEQUENCE</scope>
</reference>
<gene>
    <name evidence="1" type="ORF">MYCIT1_LOCUS17400</name>
</gene>
<evidence type="ECO:0000313" key="1">
    <source>
        <dbReference type="EMBL" id="CAK5271952.1"/>
    </source>
</evidence>
<protein>
    <submittedName>
        <fullName evidence="1">Uncharacterized protein</fullName>
    </submittedName>
</protein>
<accession>A0AAD2HD29</accession>
<dbReference type="Proteomes" id="UP001295794">
    <property type="component" value="Unassembled WGS sequence"/>
</dbReference>
<organism evidence="1 2">
    <name type="scientific">Mycena citricolor</name>
    <dbReference type="NCBI Taxonomy" id="2018698"/>
    <lineage>
        <taxon>Eukaryota</taxon>
        <taxon>Fungi</taxon>
        <taxon>Dikarya</taxon>
        <taxon>Basidiomycota</taxon>
        <taxon>Agaricomycotina</taxon>
        <taxon>Agaricomycetes</taxon>
        <taxon>Agaricomycetidae</taxon>
        <taxon>Agaricales</taxon>
        <taxon>Marasmiineae</taxon>
        <taxon>Mycenaceae</taxon>
        <taxon>Mycena</taxon>
    </lineage>
</organism>
<comment type="caution">
    <text evidence="1">The sequence shown here is derived from an EMBL/GenBank/DDBJ whole genome shotgun (WGS) entry which is preliminary data.</text>
</comment>
<dbReference type="AlphaFoldDB" id="A0AAD2HD29"/>
<evidence type="ECO:0000313" key="2">
    <source>
        <dbReference type="Proteomes" id="UP001295794"/>
    </source>
</evidence>
<proteinExistence type="predicted"/>
<keyword evidence="2" id="KW-1185">Reference proteome</keyword>
<sequence>MISVIGSDQKRRDGFSLRWDLVRLPSHVYPALMILVRRIAMKRSPPNRTPSIHHDFCAQVTREEPVFAPAKRCYGSGLGRYFTSHSYPSDAGIHLSVGERVAVSAQQRRRSGSQSVRIV</sequence>